<proteinExistence type="predicted"/>
<accession>A0A8A1M7S1</accession>
<name>A0A8A1M7S1_AJECA</name>
<dbReference type="EMBL" id="CP069111">
    <property type="protein sequence ID" value="QSS62021.1"/>
    <property type="molecule type" value="Genomic_DNA"/>
</dbReference>
<dbReference type="Proteomes" id="UP000663671">
    <property type="component" value="Chromosome 5"/>
</dbReference>
<evidence type="ECO:0000313" key="2">
    <source>
        <dbReference type="Proteomes" id="UP000663671"/>
    </source>
</evidence>
<protein>
    <submittedName>
        <fullName evidence="1">Uncharacterized protein</fullName>
    </submittedName>
</protein>
<evidence type="ECO:0000313" key="1">
    <source>
        <dbReference type="EMBL" id="QSS62021.1"/>
    </source>
</evidence>
<dbReference type="AlphaFoldDB" id="A0A8A1M7S1"/>
<gene>
    <name evidence="1" type="ORF">I7I51_04198</name>
</gene>
<reference evidence="1" key="1">
    <citation type="submission" date="2021-01" db="EMBL/GenBank/DDBJ databases">
        <title>Chromosome-level genome assembly of a human fungal pathogen reveals clustering of transcriptionally co-regulated genes.</title>
        <authorList>
            <person name="Voorhies M."/>
            <person name="Cohen S."/>
            <person name="Shea T.P."/>
            <person name="Petrus S."/>
            <person name="Munoz J.F."/>
            <person name="Poplawski S."/>
            <person name="Goldman W.E."/>
            <person name="Michael T."/>
            <person name="Cuomo C.A."/>
            <person name="Sil A."/>
            <person name="Beyhan S."/>
        </authorList>
    </citation>
    <scope>NUCLEOTIDE SEQUENCE</scope>
    <source>
        <strain evidence="1">WU24</strain>
    </source>
</reference>
<sequence>MDISSVHCTQLFCASQAICIEIRLVGVSTCGGENIESGLTRINAQGGWSAAKTGAIVMELALEIAEATTDDEHNVWPVICDILDEQEVQIVIDNCDCRIVKLGNNPPEMLIGSHILPVEPQCFTGKLLFQSHFQHWILGMD</sequence>
<dbReference type="VEuPathDB" id="FungiDB:I7I51_04198"/>
<organism evidence="1 2">
    <name type="scientific">Ajellomyces capsulatus</name>
    <name type="common">Darling's disease fungus</name>
    <name type="synonym">Histoplasma capsulatum</name>
    <dbReference type="NCBI Taxonomy" id="5037"/>
    <lineage>
        <taxon>Eukaryota</taxon>
        <taxon>Fungi</taxon>
        <taxon>Dikarya</taxon>
        <taxon>Ascomycota</taxon>
        <taxon>Pezizomycotina</taxon>
        <taxon>Eurotiomycetes</taxon>
        <taxon>Eurotiomycetidae</taxon>
        <taxon>Onygenales</taxon>
        <taxon>Ajellomycetaceae</taxon>
        <taxon>Histoplasma</taxon>
    </lineage>
</organism>